<gene>
    <name evidence="1" type="ORF">J2W91_002997</name>
</gene>
<dbReference type="InterPro" id="IPR021598">
    <property type="entry name" value="DUF3221"/>
</dbReference>
<evidence type="ECO:0000313" key="2">
    <source>
        <dbReference type="Proteomes" id="UP001254832"/>
    </source>
</evidence>
<proteinExistence type="predicted"/>
<dbReference type="Proteomes" id="UP001254832">
    <property type="component" value="Unassembled WGS sequence"/>
</dbReference>
<dbReference type="AlphaFoldDB" id="A0AAP5H5P9"/>
<sequence length="82" mass="9248">MTSYLNEVKAKEDFEAVILAKDQSTITIVVTTSDHAEQQYRLVTSGIIYHAEVGDEVRVWTTGMYEESNPIQGKATKVERVK</sequence>
<dbReference type="EMBL" id="JAVDTR010000008">
    <property type="protein sequence ID" value="MDR6724529.1"/>
    <property type="molecule type" value="Genomic_DNA"/>
</dbReference>
<evidence type="ECO:0008006" key="3">
    <source>
        <dbReference type="Google" id="ProtNLM"/>
    </source>
</evidence>
<protein>
    <recommendedName>
        <fullName evidence="3">DUF3221 domain-containing protein</fullName>
    </recommendedName>
</protein>
<dbReference type="Pfam" id="PF11518">
    <property type="entry name" value="DUF3221"/>
    <property type="match status" value="1"/>
</dbReference>
<reference evidence="1" key="1">
    <citation type="submission" date="2023-07" db="EMBL/GenBank/DDBJ databases">
        <title>Sorghum-associated microbial communities from plants grown in Nebraska, USA.</title>
        <authorList>
            <person name="Schachtman D."/>
        </authorList>
    </citation>
    <scope>NUCLEOTIDE SEQUENCE</scope>
    <source>
        <strain evidence="1">BE80</strain>
    </source>
</reference>
<dbReference type="RefSeq" id="WP_310140895.1">
    <property type="nucleotide sequence ID" value="NZ_JAVDTR010000008.1"/>
</dbReference>
<evidence type="ECO:0000313" key="1">
    <source>
        <dbReference type="EMBL" id="MDR6724529.1"/>
    </source>
</evidence>
<name>A0AAP5H5P9_PAEAM</name>
<comment type="caution">
    <text evidence="1">The sequence shown here is derived from an EMBL/GenBank/DDBJ whole genome shotgun (WGS) entry which is preliminary data.</text>
</comment>
<organism evidence="1 2">
    <name type="scientific">Paenibacillus amylolyticus</name>
    <dbReference type="NCBI Taxonomy" id="1451"/>
    <lineage>
        <taxon>Bacteria</taxon>
        <taxon>Bacillati</taxon>
        <taxon>Bacillota</taxon>
        <taxon>Bacilli</taxon>
        <taxon>Bacillales</taxon>
        <taxon>Paenibacillaceae</taxon>
        <taxon>Paenibacillus</taxon>
    </lineage>
</organism>
<accession>A0AAP5H5P9</accession>